<evidence type="ECO:0000256" key="1">
    <source>
        <dbReference type="SAM" id="MobiDB-lite"/>
    </source>
</evidence>
<accession>A0A5N6PGN3</accession>
<organism evidence="2 3">
    <name type="scientific">Mikania micrantha</name>
    <name type="common">bitter vine</name>
    <dbReference type="NCBI Taxonomy" id="192012"/>
    <lineage>
        <taxon>Eukaryota</taxon>
        <taxon>Viridiplantae</taxon>
        <taxon>Streptophyta</taxon>
        <taxon>Embryophyta</taxon>
        <taxon>Tracheophyta</taxon>
        <taxon>Spermatophyta</taxon>
        <taxon>Magnoliopsida</taxon>
        <taxon>eudicotyledons</taxon>
        <taxon>Gunneridae</taxon>
        <taxon>Pentapetalae</taxon>
        <taxon>asterids</taxon>
        <taxon>campanulids</taxon>
        <taxon>Asterales</taxon>
        <taxon>Asteraceae</taxon>
        <taxon>Asteroideae</taxon>
        <taxon>Heliantheae alliance</taxon>
        <taxon>Eupatorieae</taxon>
        <taxon>Mikania</taxon>
    </lineage>
</organism>
<protein>
    <submittedName>
        <fullName evidence="2">Uncharacterized protein</fullName>
    </submittedName>
</protein>
<dbReference type="AlphaFoldDB" id="A0A5N6PGN3"/>
<keyword evidence="3" id="KW-1185">Reference proteome</keyword>
<evidence type="ECO:0000313" key="3">
    <source>
        <dbReference type="Proteomes" id="UP000326396"/>
    </source>
</evidence>
<name>A0A5N6PGN3_9ASTR</name>
<dbReference type="Proteomes" id="UP000326396">
    <property type="component" value="Linkage Group LG12"/>
</dbReference>
<feature type="region of interest" description="Disordered" evidence="1">
    <location>
        <begin position="1"/>
        <end position="21"/>
    </location>
</feature>
<reference evidence="2 3" key="1">
    <citation type="submission" date="2019-05" db="EMBL/GenBank/DDBJ databases">
        <title>Mikania micrantha, genome provides insights into the molecular mechanism of rapid growth.</title>
        <authorList>
            <person name="Liu B."/>
        </authorList>
    </citation>
    <scope>NUCLEOTIDE SEQUENCE [LARGE SCALE GENOMIC DNA]</scope>
    <source>
        <strain evidence="2">NLD-2019</strain>
        <tissue evidence="2">Leaf</tissue>
    </source>
</reference>
<dbReference type="EMBL" id="SZYD01000004">
    <property type="protein sequence ID" value="KAD6453864.1"/>
    <property type="molecule type" value="Genomic_DNA"/>
</dbReference>
<proteinExistence type="predicted"/>
<sequence>MKGFEEADEMMKSQDADSLSTSRFTHLTCYSVLCGSLGAVTSALVADCPHPTGHRSTACPHHGTRPTISVPKREEDDMSTFYVDAMSPVSVESLNIQCYIYFTSF</sequence>
<gene>
    <name evidence="2" type="ORF">E3N88_08570</name>
</gene>
<evidence type="ECO:0000313" key="2">
    <source>
        <dbReference type="EMBL" id="KAD6453864.1"/>
    </source>
</evidence>
<comment type="caution">
    <text evidence="2">The sequence shown here is derived from an EMBL/GenBank/DDBJ whole genome shotgun (WGS) entry which is preliminary data.</text>
</comment>